<evidence type="ECO:0000256" key="4">
    <source>
        <dbReference type="ARBA" id="ARBA00023242"/>
    </source>
</evidence>
<evidence type="ECO:0000259" key="7">
    <source>
        <dbReference type="Pfam" id="PF25005"/>
    </source>
</evidence>
<dbReference type="PANTHER" id="PTHR12772:SF0">
    <property type="entry name" value="DNA REPLICATION COMPLEX GINS PROTEIN PSF2"/>
    <property type="match status" value="1"/>
</dbReference>
<dbReference type="AlphaFoldDB" id="A0A0N4SZ61"/>
<comment type="similarity">
    <text evidence="2">Belongs to the GINS2/PSF2 family.</text>
</comment>
<dbReference type="SUPFAM" id="SSF160059">
    <property type="entry name" value="PriA/YqbF domain"/>
    <property type="match status" value="1"/>
</dbReference>
<evidence type="ECO:0000256" key="3">
    <source>
        <dbReference type="ARBA" id="ARBA00022705"/>
    </source>
</evidence>
<dbReference type="FunFam" id="3.40.5.50:FF:000001">
    <property type="entry name" value="DNA replication complex GINS protein PSF2"/>
    <property type="match status" value="1"/>
</dbReference>
<evidence type="ECO:0000256" key="5">
    <source>
        <dbReference type="ARBA" id="ARBA00030871"/>
    </source>
</evidence>
<dbReference type="CDD" id="cd11712">
    <property type="entry name" value="GINS_A_psf2"/>
    <property type="match status" value="1"/>
</dbReference>
<evidence type="ECO:0000313" key="8">
    <source>
        <dbReference type="EMBL" id="VDN82251.1"/>
    </source>
</evidence>
<dbReference type="GO" id="GO:0006260">
    <property type="term" value="P:DNA replication"/>
    <property type="evidence" value="ECO:0007669"/>
    <property type="project" value="UniProtKB-KW"/>
</dbReference>
<dbReference type="CDD" id="cd21694">
    <property type="entry name" value="GINS_B_Psf2"/>
    <property type="match status" value="1"/>
</dbReference>
<dbReference type="PANTHER" id="PTHR12772">
    <property type="entry name" value="DNA REPLICATION COMPLEX GINS PROTEIN PSF2"/>
    <property type="match status" value="1"/>
</dbReference>
<evidence type="ECO:0000313" key="10">
    <source>
        <dbReference type="WBParaSite" id="BPAG_0000106401-mRNA-1"/>
    </source>
</evidence>
<evidence type="ECO:0000313" key="9">
    <source>
        <dbReference type="Proteomes" id="UP000278627"/>
    </source>
</evidence>
<proteinExistence type="inferred from homology"/>
<dbReference type="Gene3D" id="3.40.5.50">
    <property type="match status" value="1"/>
</dbReference>
<dbReference type="Gene3D" id="1.20.58.1020">
    <property type="match status" value="2"/>
</dbReference>
<dbReference type="InterPro" id="IPR021151">
    <property type="entry name" value="GINS_A"/>
</dbReference>
<keyword evidence="4" id="KW-0539">Nucleus</keyword>
<dbReference type="WBParaSite" id="BPAG_0000106401-mRNA-1">
    <property type="protein sequence ID" value="BPAG_0000106401-mRNA-1"/>
    <property type="gene ID" value="BPAG_0000106401"/>
</dbReference>
<accession>A0A0N4SZ61</accession>
<dbReference type="InterPro" id="IPR036224">
    <property type="entry name" value="GINS_bundle-like_dom_sf"/>
</dbReference>
<dbReference type="Pfam" id="PF05916">
    <property type="entry name" value="Sld5"/>
    <property type="match status" value="1"/>
</dbReference>
<evidence type="ECO:0000259" key="6">
    <source>
        <dbReference type="Pfam" id="PF05916"/>
    </source>
</evidence>
<reference evidence="10" key="1">
    <citation type="submission" date="2017-02" db="UniProtKB">
        <authorList>
            <consortium name="WormBaseParasite"/>
        </authorList>
    </citation>
    <scope>IDENTIFICATION</scope>
</reference>
<dbReference type="InterPro" id="IPR056784">
    <property type="entry name" value="PSF2_N"/>
</dbReference>
<reference evidence="8 9" key="2">
    <citation type="submission" date="2018-11" db="EMBL/GenBank/DDBJ databases">
        <authorList>
            <consortium name="Pathogen Informatics"/>
        </authorList>
    </citation>
    <scope>NUCLEOTIDE SEQUENCE [LARGE SCALE GENOMIC DNA]</scope>
</reference>
<evidence type="ECO:0000256" key="1">
    <source>
        <dbReference type="ARBA" id="ARBA00004123"/>
    </source>
</evidence>
<keyword evidence="9" id="KW-1185">Reference proteome</keyword>
<feature type="domain" description="GINS subunit" evidence="6">
    <location>
        <begin position="185"/>
        <end position="248"/>
    </location>
</feature>
<dbReference type="GO" id="GO:0000727">
    <property type="term" value="P:double-strand break repair via break-induced replication"/>
    <property type="evidence" value="ECO:0007669"/>
    <property type="project" value="TreeGrafter"/>
</dbReference>
<name>A0A0N4SZ61_BRUPA</name>
<keyword evidence="3" id="KW-0235">DNA replication</keyword>
<sequence length="277" mass="32337">MMTPEQCEFIAGNEWIQINPQFNLDELHLICGDIGPFEAGMPIWVPLWIAVTLRKRRKCTIIPPQWLCVEELKKLVIAESGTNAFGQVPRFYLEIAHMFVQYAKEDLPDSDMVWSFILIRRVKRSFRNLTPHVRSDIPVEDHHFNFTDILLSPNETKDLSQREWFLMPPKMRQTSQTLLQNSLKLLKISQLHTHLRAQIRVYVQDLWDKRSAKLNNSSTKFLGQVESCHARMDNITLMEVAYIKRSLITASREIEALNKSFHELSSQNSSDQRYVIA</sequence>
<dbReference type="PIRSF" id="PIRSF028998">
    <property type="entry name" value="GINS_Psf2_subgr"/>
    <property type="match status" value="1"/>
</dbReference>
<dbReference type="Proteomes" id="UP000278627">
    <property type="component" value="Unassembled WGS sequence"/>
</dbReference>
<dbReference type="STRING" id="6280.A0A0N4SZ61"/>
<dbReference type="Pfam" id="PF25005">
    <property type="entry name" value="PSF2_N"/>
    <property type="match status" value="1"/>
</dbReference>
<dbReference type="InterPro" id="IPR007257">
    <property type="entry name" value="GINS_Psf2"/>
</dbReference>
<comment type="subcellular location">
    <subcellularLocation>
        <location evidence="1">Nucleus</location>
    </subcellularLocation>
</comment>
<gene>
    <name evidence="8" type="ORF">BPAG_LOCUS1065</name>
</gene>
<dbReference type="SUPFAM" id="SSF158573">
    <property type="entry name" value="GINS helical bundle-like"/>
    <property type="match status" value="2"/>
</dbReference>
<feature type="domain" description="DNA replication complex GINS protein PSF2 N-terminal" evidence="7">
    <location>
        <begin position="3"/>
        <end position="62"/>
    </location>
</feature>
<organism evidence="10">
    <name type="scientific">Brugia pahangi</name>
    <name type="common">Filarial nematode worm</name>
    <dbReference type="NCBI Taxonomy" id="6280"/>
    <lineage>
        <taxon>Eukaryota</taxon>
        <taxon>Metazoa</taxon>
        <taxon>Ecdysozoa</taxon>
        <taxon>Nematoda</taxon>
        <taxon>Chromadorea</taxon>
        <taxon>Rhabditida</taxon>
        <taxon>Spirurina</taxon>
        <taxon>Spiruromorpha</taxon>
        <taxon>Filarioidea</taxon>
        <taxon>Onchocercidae</taxon>
        <taxon>Brugia</taxon>
    </lineage>
</organism>
<evidence type="ECO:0000256" key="2">
    <source>
        <dbReference type="ARBA" id="ARBA00010565"/>
    </source>
</evidence>
<dbReference type="GO" id="GO:0000811">
    <property type="term" value="C:GINS complex"/>
    <property type="evidence" value="ECO:0007669"/>
    <property type="project" value="TreeGrafter"/>
</dbReference>
<dbReference type="EMBL" id="UZAD01000069">
    <property type="protein sequence ID" value="VDN82251.1"/>
    <property type="molecule type" value="Genomic_DNA"/>
</dbReference>
<protein>
    <recommendedName>
        <fullName evidence="5">GINS complex subunit 2</fullName>
    </recommendedName>
</protein>